<dbReference type="Pfam" id="PF01753">
    <property type="entry name" value="zf-MYND"/>
    <property type="match status" value="1"/>
</dbReference>
<evidence type="ECO:0000256" key="5">
    <source>
        <dbReference type="SAM" id="MobiDB-lite"/>
    </source>
</evidence>
<keyword evidence="1" id="KW-0479">Metal-binding</keyword>
<name>C1MSE4_MICPC</name>
<dbReference type="PROSITE" id="PS50865">
    <property type="entry name" value="ZF_MYND_2"/>
    <property type="match status" value="1"/>
</dbReference>
<dbReference type="GO" id="GO:0008270">
    <property type="term" value="F:zinc ion binding"/>
    <property type="evidence" value="ECO:0007669"/>
    <property type="project" value="UniProtKB-KW"/>
</dbReference>
<feature type="domain" description="MYND-type" evidence="7">
    <location>
        <begin position="67"/>
        <end position="106"/>
    </location>
</feature>
<evidence type="ECO:0000313" key="8">
    <source>
        <dbReference type="EMBL" id="EEH57120.1"/>
    </source>
</evidence>
<reference evidence="8 9" key="1">
    <citation type="journal article" date="2009" name="Science">
        <title>Green evolution and dynamic adaptations revealed by genomes of the marine picoeukaryotes Micromonas.</title>
        <authorList>
            <person name="Worden A.Z."/>
            <person name="Lee J.H."/>
            <person name="Mock T."/>
            <person name="Rouze P."/>
            <person name="Simmons M.P."/>
            <person name="Aerts A.L."/>
            <person name="Allen A.E."/>
            <person name="Cuvelier M.L."/>
            <person name="Derelle E."/>
            <person name="Everett M.V."/>
            <person name="Foulon E."/>
            <person name="Grimwood J."/>
            <person name="Gundlach H."/>
            <person name="Henrissat B."/>
            <person name="Napoli C."/>
            <person name="McDonald S.M."/>
            <person name="Parker M.S."/>
            <person name="Rombauts S."/>
            <person name="Salamov A."/>
            <person name="Von Dassow P."/>
            <person name="Badger J.H."/>
            <person name="Coutinho P.M."/>
            <person name="Demir E."/>
            <person name="Dubchak I."/>
            <person name="Gentemann C."/>
            <person name="Eikrem W."/>
            <person name="Gready J.E."/>
            <person name="John U."/>
            <person name="Lanier W."/>
            <person name="Lindquist E.A."/>
            <person name="Lucas S."/>
            <person name="Mayer K.F."/>
            <person name="Moreau H."/>
            <person name="Not F."/>
            <person name="Otillar R."/>
            <person name="Panaud O."/>
            <person name="Pangilinan J."/>
            <person name="Paulsen I."/>
            <person name="Piegu B."/>
            <person name="Poliakov A."/>
            <person name="Robbens S."/>
            <person name="Schmutz J."/>
            <person name="Toulza E."/>
            <person name="Wyss T."/>
            <person name="Zelensky A."/>
            <person name="Zhou K."/>
            <person name="Armbrust E.V."/>
            <person name="Bhattacharya D."/>
            <person name="Goodenough U.W."/>
            <person name="Van de Peer Y."/>
            <person name="Grigoriev I.V."/>
        </authorList>
    </citation>
    <scope>NUCLEOTIDE SEQUENCE [LARGE SCALE GENOMIC DNA]</scope>
    <source>
        <strain evidence="8 9">CCMP1545</strain>
    </source>
</reference>
<dbReference type="eggNOG" id="KOG2084">
    <property type="taxonomic scope" value="Eukaryota"/>
</dbReference>
<evidence type="ECO:0000256" key="1">
    <source>
        <dbReference type="ARBA" id="ARBA00022723"/>
    </source>
</evidence>
<keyword evidence="2 4" id="KW-0863">Zinc-finger</keyword>
<dbReference type="InterPro" id="IPR050869">
    <property type="entry name" value="H3K4_H4K5_MeTrfase"/>
</dbReference>
<accession>C1MSE4</accession>
<dbReference type="Gene3D" id="6.10.140.2220">
    <property type="match status" value="1"/>
</dbReference>
<feature type="region of interest" description="Disordered" evidence="5">
    <location>
        <begin position="140"/>
        <end position="178"/>
    </location>
</feature>
<evidence type="ECO:0000256" key="2">
    <source>
        <dbReference type="ARBA" id="ARBA00022771"/>
    </source>
</evidence>
<dbReference type="OMA" id="IAYRERW"/>
<evidence type="ECO:0000259" key="7">
    <source>
        <dbReference type="PROSITE" id="PS50865"/>
    </source>
</evidence>
<dbReference type="STRING" id="564608.C1MSE4"/>
<dbReference type="KEGG" id="mpp:MICPUCDRAFT_58454"/>
<dbReference type="SUPFAM" id="SSF144232">
    <property type="entry name" value="HIT/MYND zinc finger-like"/>
    <property type="match status" value="1"/>
</dbReference>
<dbReference type="EMBL" id="GG663739">
    <property type="protein sequence ID" value="EEH57120.1"/>
    <property type="molecule type" value="Genomic_DNA"/>
</dbReference>
<sequence length="620" mass="67039">MADTTPADRDATMELNARLARFGVEVVTREGRGRCLVATRSLTPGTLALSSLPLACAPFQELTRQRCGACFERPPIVRRCGACDRALFCDRACQAAAWVAGHSRECEKAKELEKLPTAVASEAVLVSRVLWAAHDAAKKSSRSRADADADADADAESPPRRGPSPGLVRPPSSDAGLEPLESLASDVESMTRWTIGDDAPAEYDATTEPKEIPVSDRWKFKNQETPTAFDDIAYRERWAKKQAKAAAEKPGTIEEMVEAITALELHPPGADAKTIADAVATGRRNNFAVTDSLLAPVASGCYPLGALLNHSCAPNAVISYRLRNDHNGGGRPREDSAADLHAADRNANVDWMIGGGGVWAQEFRVVKHVAAGEELTHAYVDASDPIAARQKILTTRYGFKCLCARCGEGKPMTGCRGGKLNRPNTAVYERALEIIEEAMYEKDLDREKEKAHQAVHVLAVAMDDMGEGEYGPSMSFELKDVDPEELATRYGPSPTVSARVRALHIAFNAAMLEGDWPYARGLGASLILGREAAFGTAYHPRVGLDLVTLAGVAAEAGDYFAAKETLHKAQEILEITCGKNSKLFKDTLVLYDRIVEVETERTMTPTTPSPMPPLVDNKAN</sequence>
<dbReference type="GO" id="GO:0005634">
    <property type="term" value="C:nucleus"/>
    <property type="evidence" value="ECO:0007669"/>
    <property type="project" value="TreeGrafter"/>
</dbReference>
<evidence type="ECO:0000313" key="9">
    <source>
        <dbReference type="Proteomes" id="UP000001876"/>
    </source>
</evidence>
<dbReference type="InterPro" id="IPR011990">
    <property type="entry name" value="TPR-like_helical_dom_sf"/>
</dbReference>
<dbReference type="Gene3D" id="1.25.40.10">
    <property type="entry name" value="Tetratricopeptide repeat domain"/>
    <property type="match status" value="1"/>
</dbReference>
<dbReference type="PANTHER" id="PTHR12197">
    <property type="entry name" value="HISTONE-LYSINE N-METHYLTRANSFERASE SMYD"/>
    <property type="match status" value="1"/>
</dbReference>
<keyword evidence="3" id="KW-0862">Zinc</keyword>
<dbReference type="SUPFAM" id="SSF82199">
    <property type="entry name" value="SET domain"/>
    <property type="match status" value="1"/>
</dbReference>
<dbReference type="CDD" id="cd20071">
    <property type="entry name" value="SET_SMYD"/>
    <property type="match status" value="1"/>
</dbReference>
<dbReference type="Gene3D" id="2.170.270.10">
    <property type="entry name" value="SET domain"/>
    <property type="match status" value="1"/>
</dbReference>
<dbReference type="OrthoDB" id="265717at2759"/>
<evidence type="ECO:0000256" key="4">
    <source>
        <dbReference type="PROSITE-ProRule" id="PRU00134"/>
    </source>
</evidence>
<dbReference type="PROSITE" id="PS50280">
    <property type="entry name" value="SET"/>
    <property type="match status" value="1"/>
</dbReference>
<feature type="region of interest" description="Disordered" evidence="5">
    <location>
        <begin position="601"/>
        <end position="620"/>
    </location>
</feature>
<dbReference type="GeneID" id="9684478"/>
<dbReference type="Proteomes" id="UP000001876">
    <property type="component" value="Unassembled WGS sequence"/>
</dbReference>
<proteinExistence type="predicted"/>
<dbReference type="InterPro" id="IPR002893">
    <property type="entry name" value="Znf_MYND"/>
</dbReference>
<dbReference type="InterPro" id="IPR001214">
    <property type="entry name" value="SET_dom"/>
</dbReference>
<dbReference type="PROSITE" id="PS01360">
    <property type="entry name" value="ZF_MYND_1"/>
    <property type="match status" value="1"/>
</dbReference>
<feature type="domain" description="SET" evidence="6">
    <location>
        <begin position="22"/>
        <end position="380"/>
    </location>
</feature>
<dbReference type="PANTHER" id="PTHR12197:SF251">
    <property type="entry name" value="EG:BACR7C10.4 PROTEIN"/>
    <property type="match status" value="1"/>
</dbReference>
<gene>
    <name evidence="8" type="ORF">MICPUCDRAFT_58454</name>
</gene>
<keyword evidence="9" id="KW-1185">Reference proteome</keyword>
<evidence type="ECO:0000256" key="3">
    <source>
        <dbReference type="ARBA" id="ARBA00022833"/>
    </source>
</evidence>
<dbReference type="InterPro" id="IPR046341">
    <property type="entry name" value="SET_dom_sf"/>
</dbReference>
<dbReference type="AlphaFoldDB" id="C1MSE4"/>
<evidence type="ECO:0000259" key="6">
    <source>
        <dbReference type="PROSITE" id="PS50280"/>
    </source>
</evidence>
<organism evidence="9">
    <name type="scientific">Micromonas pusilla (strain CCMP1545)</name>
    <name type="common">Picoplanktonic green alga</name>
    <dbReference type="NCBI Taxonomy" id="564608"/>
    <lineage>
        <taxon>Eukaryota</taxon>
        <taxon>Viridiplantae</taxon>
        <taxon>Chlorophyta</taxon>
        <taxon>Mamiellophyceae</taxon>
        <taxon>Mamiellales</taxon>
        <taxon>Mamiellaceae</taxon>
        <taxon>Micromonas</taxon>
    </lineage>
</organism>
<protein>
    <submittedName>
        <fullName evidence="8">Predicted protein</fullName>
    </submittedName>
</protein>
<dbReference type="RefSeq" id="XP_003058665.1">
    <property type="nucleotide sequence ID" value="XM_003058619.1"/>
</dbReference>